<dbReference type="PANTHER" id="PTHR23024:SF643">
    <property type="entry name" value="AB HYDROLASE SUPERFAMILY PROTEIN B1A11.02"/>
    <property type="match status" value="1"/>
</dbReference>
<evidence type="ECO:0000313" key="3">
    <source>
        <dbReference type="Proteomes" id="UP001497453"/>
    </source>
</evidence>
<proteinExistence type="predicted"/>
<evidence type="ECO:0000259" key="1">
    <source>
        <dbReference type="Pfam" id="PF07859"/>
    </source>
</evidence>
<dbReference type="InterPro" id="IPR029058">
    <property type="entry name" value="AB_hydrolase_fold"/>
</dbReference>
<keyword evidence="3" id="KW-1185">Reference proteome</keyword>
<reference evidence="3" key="1">
    <citation type="submission" date="2024-04" db="EMBL/GenBank/DDBJ databases">
        <authorList>
            <person name="Shaw F."/>
            <person name="Minotto A."/>
        </authorList>
    </citation>
    <scope>NUCLEOTIDE SEQUENCE [LARGE SCALE GENOMIC DNA]</scope>
</reference>
<dbReference type="Pfam" id="PF07859">
    <property type="entry name" value="Abhydrolase_3"/>
    <property type="match status" value="1"/>
</dbReference>
<dbReference type="Proteomes" id="UP001497453">
    <property type="component" value="Chromosome 7"/>
</dbReference>
<dbReference type="EMBL" id="OZ037950">
    <property type="protein sequence ID" value="CAL1713859.1"/>
    <property type="molecule type" value="Genomic_DNA"/>
</dbReference>
<sequence>MYDASLDSQYFAQEYLVPVVDGEIKARCLIPSRSSEGRKEFPLLVWFRGGGYCFGSVEVDEPHLRKVCIKHQVVIVGADYRLAPEYLFPTGINDAYATSKWATENAALLSASLSLGFIVAGISAGGNFAAWPTGQILLHPSATPEQYKSDLVSLEQNMDAPLLSGSNVEYFCELVKADAFNPKFSVILAASHAGLPPTNPSSRCLPRISSRSSFLTSDCFYLQAIYQGFRRRPPVAIDHGQMTIVLFLRLHLSYGRSW</sequence>
<accession>A0ABP1E4S6</accession>
<name>A0ABP1E4S6_9APHY</name>
<gene>
    <name evidence="2" type="ORF">GFSPODELE1_LOCUS9519</name>
</gene>
<dbReference type="PANTHER" id="PTHR23024">
    <property type="entry name" value="ARYLACETAMIDE DEACETYLASE"/>
    <property type="match status" value="1"/>
</dbReference>
<evidence type="ECO:0000313" key="2">
    <source>
        <dbReference type="EMBL" id="CAL1713859.1"/>
    </source>
</evidence>
<protein>
    <recommendedName>
        <fullName evidence="1">Alpha/beta hydrolase fold-3 domain-containing protein</fullName>
    </recommendedName>
</protein>
<dbReference type="InterPro" id="IPR050466">
    <property type="entry name" value="Carboxylest/Gibb_receptor"/>
</dbReference>
<dbReference type="InterPro" id="IPR013094">
    <property type="entry name" value="AB_hydrolase_3"/>
</dbReference>
<dbReference type="SUPFAM" id="SSF53474">
    <property type="entry name" value="alpha/beta-Hydrolases"/>
    <property type="match status" value="1"/>
</dbReference>
<organism evidence="2 3">
    <name type="scientific">Somion occarium</name>
    <dbReference type="NCBI Taxonomy" id="3059160"/>
    <lineage>
        <taxon>Eukaryota</taxon>
        <taxon>Fungi</taxon>
        <taxon>Dikarya</taxon>
        <taxon>Basidiomycota</taxon>
        <taxon>Agaricomycotina</taxon>
        <taxon>Agaricomycetes</taxon>
        <taxon>Polyporales</taxon>
        <taxon>Cerrenaceae</taxon>
        <taxon>Somion</taxon>
    </lineage>
</organism>
<feature type="domain" description="Alpha/beta hydrolase fold-3" evidence="1">
    <location>
        <begin position="44"/>
        <end position="198"/>
    </location>
</feature>
<dbReference type="Gene3D" id="3.40.50.1820">
    <property type="entry name" value="alpha/beta hydrolase"/>
    <property type="match status" value="1"/>
</dbReference>